<evidence type="ECO:0000313" key="1">
    <source>
        <dbReference type="EMBL" id="QSB04925.1"/>
    </source>
</evidence>
<keyword evidence="2" id="KW-1185">Reference proteome</keyword>
<dbReference type="RefSeq" id="WP_213170926.1">
    <property type="nucleotide sequence ID" value="NZ_CP070496.1"/>
</dbReference>
<dbReference type="GO" id="GO:0005975">
    <property type="term" value="P:carbohydrate metabolic process"/>
    <property type="evidence" value="ECO:0007669"/>
    <property type="project" value="InterPro"/>
</dbReference>
<dbReference type="KEGG" id="nav:JQS30_14335"/>
<dbReference type="InterPro" id="IPR011330">
    <property type="entry name" value="Glyco_hydro/deAcase_b/a-brl"/>
</dbReference>
<accession>A0A895XPB9</accession>
<name>A0A895XPB9_9ACTN</name>
<dbReference type="SUPFAM" id="SSF88713">
    <property type="entry name" value="Glycoside hydrolase/deacetylase"/>
    <property type="match status" value="1"/>
</dbReference>
<protein>
    <submittedName>
        <fullName evidence="1">Uncharacterized protein</fullName>
    </submittedName>
</protein>
<dbReference type="AlphaFoldDB" id="A0A895XPB9"/>
<reference evidence="1" key="1">
    <citation type="submission" date="2021-02" db="EMBL/GenBank/DDBJ databases">
        <title>Natronoglycomyces albus gen. nov., sp. nov, a haloalkaliphilic actinobacterium from a soda solonchak soil.</title>
        <authorList>
            <person name="Sorokin D.Y."/>
            <person name="Khijniak T.V."/>
            <person name="Zakharycheva A.P."/>
            <person name="Boueva O.V."/>
            <person name="Ariskina E.V."/>
            <person name="Hahnke R.L."/>
            <person name="Bunk B."/>
            <person name="Sproer C."/>
            <person name="Schumann P."/>
            <person name="Evtushenko L.I."/>
            <person name="Kublanov I.V."/>
        </authorList>
    </citation>
    <scope>NUCLEOTIDE SEQUENCE</scope>
    <source>
        <strain evidence="1">DSM 106290</strain>
    </source>
</reference>
<evidence type="ECO:0000313" key="2">
    <source>
        <dbReference type="Proteomes" id="UP000662939"/>
    </source>
</evidence>
<organism evidence="1 2">
    <name type="scientific">Natronoglycomyces albus</name>
    <dbReference type="NCBI Taxonomy" id="2811108"/>
    <lineage>
        <taxon>Bacteria</taxon>
        <taxon>Bacillati</taxon>
        <taxon>Actinomycetota</taxon>
        <taxon>Actinomycetes</taxon>
        <taxon>Glycomycetales</taxon>
        <taxon>Glycomycetaceae</taxon>
        <taxon>Natronoglycomyces</taxon>
    </lineage>
</organism>
<gene>
    <name evidence="1" type="ORF">JQS30_14335</name>
</gene>
<sequence length="62" mass="6770">MSQQNHAPKKRSFGFVAGADHIVNVLLHDAGGDRPQTVEAVSIVVPHMIEQGYEFKALPNCL</sequence>
<dbReference type="Proteomes" id="UP000662939">
    <property type="component" value="Chromosome"/>
</dbReference>
<dbReference type="EMBL" id="CP070496">
    <property type="protein sequence ID" value="QSB04925.1"/>
    <property type="molecule type" value="Genomic_DNA"/>
</dbReference>
<proteinExistence type="predicted"/>
<dbReference type="Gene3D" id="3.20.20.370">
    <property type="entry name" value="Glycoside hydrolase/deacetylase"/>
    <property type="match status" value="1"/>
</dbReference>